<protein>
    <recommendedName>
        <fullName evidence="2">4-coumarate--CoA ligase</fullName>
        <ecNumber evidence="2">6.2.1.12</ecNumber>
    </recommendedName>
</protein>
<dbReference type="GO" id="GO:0016207">
    <property type="term" value="F:4-coumarate-CoA ligase activity"/>
    <property type="evidence" value="ECO:0007669"/>
    <property type="project" value="UniProtKB-EC"/>
</dbReference>
<keyword evidence="4" id="KW-0547">Nucleotide-binding</keyword>
<dbReference type="FunFam" id="3.30.300.30:FF:000007">
    <property type="entry name" value="4-coumarate--CoA ligase 2"/>
    <property type="match status" value="1"/>
</dbReference>
<keyword evidence="3 10" id="KW-0436">Ligase</keyword>
<feature type="domain" description="AMP-binding enzyme C-terminal" evidence="9">
    <location>
        <begin position="120"/>
        <end position="195"/>
    </location>
</feature>
<evidence type="ECO:0000313" key="10">
    <source>
        <dbReference type="EMBL" id="ONM54000.1"/>
    </source>
</evidence>
<dbReference type="InterPro" id="IPR042099">
    <property type="entry name" value="ANL_N_sf"/>
</dbReference>
<organism evidence="10">
    <name type="scientific">Zea mays</name>
    <name type="common">Maize</name>
    <dbReference type="NCBI Taxonomy" id="4577"/>
    <lineage>
        <taxon>Eukaryota</taxon>
        <taxon>Viridiplantae</taxon>
        <taxon>Streptophyta</taxon>
        <taxon>Embryophyta</taxon>
        <taxon>Tracheophyta</taxon>
        <taxon>Spermatophyta</taxon>
        <taxon>Magnoliopsida</taxon>
        <taxon>Liliopsida</taxon>
        <taxon>Poales</taxon>
        <taxon>Poaceae</taxon>
        <taxon>PACMAD clade</taxon>
        <taxon>Panicoideae</taxon>
        <taxon>Andropogonodae</taxon>
        <taxon>Andropogoneae</taxon>
        <taxon>Tripsacinae</taxon>
        <taxon>Zea</taxon>
    </lineage>
</organism>
<comment type="catalytic activity">
    <reaction evidence="7">
        <text>(E)-4-coumaroyl-AMP + CoA = (E)-4-coumaroyl-CoA + AMP + H(+)</text>
        <dbReference type="Rhea" id="RHEA:72423"/>
        <dbReference type="ChEBI" id="CHEBI:15378"/>
        <dbReference type="ChEBI" id="CHEBI:57287"/>
        <dbReference type="ChEBI" id="CHEBI:85008"/>
        <dbReference type="ChEBI" id="CHEBI:192348"/>
        <dbReference type="ChEBI" id="CHEBI:456215"/>
    </reaction>
    <physiologicalReaction direction="left-to-right" evidence="7">
        <dbReference type="Rhea" id="RHEA:72424"/>
    </physiologicalReaction>
</comment>
<evidence type="ECO:0000256" key="6">
    <source>
        <dbReference type="ARBA" id="ARBA00034219"/>
    </source>
</evidence>
<dbReference type="AlphaFoldDB" id="A0A1D6I1A3"/>
<evidence type="ECO:0000256" key="2">
    <source>
        <dbReference type="ARBA" id="ARBA00012959"/>
    </source>
</evidence>
<dbReference type="PANTHER" id="PTHR24096">
    <property type="entry name" value="LONG-CHAIN-FATTY-ACID--COA LIGASE"/>
    <property type="match status" value="1"/>
</dbReference>
<comment type="catalytic activity">
    <reaction evidence="8">
        <text>(E)-4-coumarate + ATP + CoA = (E)-4-coumaroyl-CoA + AMP + diphosphate</text>
        <dbReference type="Rhea" id="RHEA:19641"/>
        <dbReference type="ChEBI" id="CHEBI:12876"/>
        <dbReference type="ChEBI" id="CHEBI:30616"/>
        <dbReference type="ChEBI" id="CHEBI:33019"/>
        <dbReference type="ChEBI" id="CHEBI:57287"/>
        <dbReference type="ChEBI" id="CHEBI:85008"/>
        <dbReference type="ChEBI" id="CHEBI:456215"/>
        <dbReference type="EC" id="6.2.1.12"/>
    </reaction>
    <physiologicalReaction direction="left-to-right" evidence="8">
        <dbReference type="Rhea" id="RHEA:19642"/>
    </physiologicalReaction>
</comment>
<dbReference type="GO" id="GO:0005524">
    <property type="term" value="F:ATP binding"/>
    <property type="evidence" value="ECO:0007669"/>
    <property type="project" value="UniProtKB-KW"/>
</dbReference>
<dbReference type="Pfam" id="PF13193">
    <property type="entry name" value="AMP-binding_C"/>
    <property type="match status" value="1"/>
</dbReference>
<evidence type="ECO:0000259" key="9">
    <source>
        <dbReference type="Pfam" id="PF13193"/>
    </source>
</evidence>
<dbReference type="PANTHER" id="PTHR24096:SF377">
    <property type="entry name" value="4-COUMARATE--COA LIGASE-LIKE 7"/>
    <property type="match status" value="1"/>
</dbReference>
<dbReference type="InterPro" id="IPR045851">
    <property type="entry name" value="AMP-bd_C_sf"/>
</dbReference>
<proteinExistence type="inferred from homology"/>
<dbReference type="EC" id="6.2.1.12" evidence="2"/>
<dbReference type="EMBL" id="CM007650">
    <property type="protein sequence ID" value="ONM54000.1"/>
    <property type="molecule type" value="Genomic_DNA"/>
</dbReference>
<gene>
    <name evidence="10" type="ORF">ZEAMMB73_Zm00001d019957</name>
</gene>
<dbReference type="Gene3D" id="3.40.50.12780">
    <property type="entry name" value="N-terminal domain of ligase-like"/>
    <property type="match status" value="1"/>
</dbReference>
<dbReference type="ExpressionAtlas" id="A0A1D6I1A3">
    <property type="expression patterns" value="baseline and differential"/>
</dbReference>
<comment type="similarity">
    <text evidence="1">Belongs to the ATP-dependent AMP-binding enzyme family.</text>
</comment>
<accession>A0A1D6I1A3</accession>
<evidence type="ECO:0000256" key="7">
    <source>
        <dbReference type="ARBA" id="ARBA00034223"/>
    </source>
</evidence>
<dbReference type="InterPro" id="IPR025110">
    <property type="entry name" value="AMP-bd_C"/>
</dbReference>
<dbReference type="SUPFAM" id="SSF56801">
    <property type="entry name" value="Acetyl-CoA synthetase-like"/>
    <property type="match status" value="1"/>
</dbReference>
<evidence type="ECO:0000256" key="3">
    <source>
        <dbReference type="ARBA" id="ARBA00022598"/>
    </source>
</evidence>
<sequence>MIQREECGRICSAGRVSENVEVKIVDHVTGEALSVGQKGELLLDDSGFLLSFSSFSAQQDVRSELAGYVGDEEANASSFDSEGWLRTGDLCYIDQDGFLFVVDRLKELIKYKGYQVPPAELELVLQSLPEVIDAAVMPYPHEEAGQIPVALVVRQPGSKVTEAQVMDHVAQRVAPYKKIRKVLFVDSIPKSPAGKILRRQLTNHVQAGAVSRM</sequence>
<comment type="catalytic activity">
    <reaction evidence="6">
        <text>(E)-4-coumarate + ATP + H(+) = (E)-4-coumaroyl-AMP + diphosphate</text>
        <dbReference type="Rhea" id="RHEA:72419"/>
        <dbReference type="ChEBI" id="CHEBI:12876"/>
        <dbReference type="ChEBI" id="CHEBI:15378"/>
        <dbReference type="ChEBI" id="CHEBI:30616"/>
        <dbReference type="ChEBI" id="CHEBI:33019"/>
        <dbReference type="ChEBI" id="CHEBI:192348"/>
    </reaction>
    <physiologicalReaction direction="left-to-right" evidence="6">
        <dbReference type="Rhea" id="RHEA:72420"/>
    </physiologicalReaction>
</comment>
<keyword evidence="5" id="KW-0067">ATP-binding</keyword>
<evidence type="ECO:0000256" key="8">
    <source>
        <dbReference type="ARBA" id="ARBA00034252"/>
    </source>
</evidence>
<name>A0A1D6I1A3_MAIZE</name>
<dbReference type="Gene3D" id="3.30.300.30">
    <property type="match status" value="1"/>
</dbReference>
<evidence type="ECO:0000256" key="5">
    <source>
        <dbReference type="ARBA" id="ARBA00022840"/>
    </source>
</evidence>
<reference evidence="10" key="1">
    <citation type="submission" date="2015-12" db="EMBL/GenBank/DDBJ databases">
        <title>Update maize B73 reference genome by single molecule sequencing technologies.</title>
        <authorList>
            <consortium name="Maize Genome Sequencing Project"/>
            <person name="Ware D."/>
        </authorList>
    </citation>
    <scope>NUCLEOTIDE SEQUENCE [LARGE SCALE GENOMIC DNA]</scope>
    <source>
        <tissue evidence="10">Seedling</tissue>
    </source>
</reference>
<evidence type="ECO:0000256" key="1">
    <source>
        <dbReference type="ARBA" id="ARBA00006432"/>
    </source>
</evidence>
<evidence type="ECO:0000256" key="4">
    <source>
        <dbReference type="ARBA" id="ARBA00022741"/>
    </source>
</evidence>